<proteinExistence type="predicted"/>
<accession>A0A6V7WRT6</accession>
<dbReference type="EMBL" id="CAJEWN010000760">
    <property type="protein sequence ID" value="CAD2189632.1"/>
    <property type="molecule type" value="Genomic_DNA"/>
</dbReference>
<evidence type="ECO:0000256" key="1">
    <source>
        <dbReference type="SAM" id="Phobius"/>
    </source>
</evidence>
<dbReference type="Proteomes" id="UP000580250">
    <property type="component" value="Unassembled WGS sequence"/>
</dbReference>
<reference evidence="2 3" key="1">
    <citation type="submission" date="2020-08" db="EMBL/GenBank/DDBJ databases">
        <authorList>
            <person name="Koutsovoulos G."/>
            <person name="Danchin GJ E."/>
        </authorList>
    </citation>
    <scope>NUCLEOTIDE SEQUENCE [LARGE SCALE GENOMIC DNA]</scope>
</reference>
<keyword evidence="1" id="KW-0812">Transmembrane</keyword>
<evidence type="ECO:0000313" key="2">
    <source>
        <dbReference type="EMBL" id="CAD2189632.1"/>
    </source>
</evidence>
<sequence>MLEVTTTMSEEMMFASTVFLYVFLVIGAVFTFILCCYCCCQKMIKM</sequence>
<protein>
    <submittedName>
        <fullName evidence="2">Uncharacterized protein</fullName>
    </submittedName>
</protein>
<dbReference type="AlphaFoldDB" id="A0A6V7WRT6"/>
<gene>
    <name evidence="2" type="ORF">MENT_LOCUS42363</name>
</gene>
<keyword evidence="1" id="KW-0472">Membrane</keyword>
<evidence type="ECO:0000313" key="3">
    <source>
        <dbReference type="Proteomes" id="UP000580250"/>
    </source>
</evidence>
<name>A0A6V7WRT6_MELEN</name>
<keyword evidence="1" id="KW-1133">Transmembrane helix</keyword>
<organism evidence="2 3">
    <name type="scientific">Meloidogyne enterolobii</name>
    <name type="common">Root-knot nematode worm</name>
    <name type="synonym">Meloidogyne mayaguensis</name>
    <dbReference type="NCBI Taxonomy" id="390850"/>
    <lineage>
        <taxon>Eukaryota</taxon>
        <taxon>Metazoa</taxon>
        <taxon>Ecdysozoa</taxon>
        <taxon>Nematoda</taxon>
        <taxon>Chromadorea</taxon>
        <taxon>Rhabditida</taxon>
        <taxon>Tylenchina</taxon>
        <taxon>Tylenchomorpha</taxon>
        <taxon>Tylenchoidea</taxon>
        <taxon>Meloidogynidae</taxon>
        <taxon>Meloidogyninae</taxon>
        <taxon>Meloidogyne</taxon>
    </lineage>
</organism>
<feature type="transmembrane region" description="Helical" evidence="1">
    <location>
        <begin position="18"/>
        <end position="40"/>
    </location>
</feature>
<comment type="caution">
    <text evidence="2">The sequence shown here is derived from an EMBL/GenBank/DDBJ whole genome shotgun (WGS) entry which is preliminary data.</text>
</comment>